<reference evidence="1 2" key="1">
    <citation type="journal article" date="2024" name="Front Chem Biol">
        <title>Unveiling the potential of Daldinia eschscholtzii MFLUCC 19-0629 through bioactivity and bioinformatics studies for enhanced sustainable agriculture production.</title>
        <authorList>
            <person name="Brooks S."/>
            <person name="Weaver J.A."/>
            <person name="Klomchit A."/>
            <person name="Alharthi S.A."/>
            <person name="Onlamun T."/>
            <person name="Nurani R."/>
            <person name="Vong T.K."/>
            <person name="Alberti F."/>
            <person name="Greco C."/>
        </authorList>
    </citation>
    <scope>NUCLEOTIDE SEQUENCE [LARGE SCALE GENOMIC DNA]</scope>
    <source>
        <strain evidence="1">MFLUCC 19-0629</strain>
    </source>
</reference>
<dbReference type="AlphaFoldDB" id="A0AAX6MNL7"/>
<evidence type="ECO:0008006" key="3">
    <source>
        <dbReference type="Google" id="ProtNLM"/>
    </source>
</evidence>
<sequence length="368" mass="42161">MCAMFSFSLFAPRAPKSLFLKDTSDIFLLTKEGFKDLVYLLAVPLKSHQREFSSQIYTSQTACMSHNTSASILLLPGEVHLGIFAELEDVVDVVALGLASKYFWSLALPVLHDKWAAHLGLWAGEKIICVANSCLKRGEYPPELSEYIGILSPSSPRIYQHSYLVDDIDDLPIHHSLLSNLSNSSVSASDCKDQYLGKIWEKAQRKRFLSQCLDRLAHSRSIYERYIKPDFENYKADNFYPGDQPWILRNLTTKELVRSEAIALKPEYIHGPRIRGIGFEHVLVFRICWAPEHSDWYQGTLRSISKGVWAGHSFDIVQLSRHVEMTRGETWVDVSAEVMDEISTEWESIWGQKWRELVMLVAERQTPY</sequence>
<protein>
    <recommendedName>
        <fullName evidence="3">F-box domain-containing protein</fullName>
    </recommendedName>
</protein>
<dbReference type="EMBL" id="JBANMG010000004">
    <property type="protein sequence ID" value="KAK6954260.1"/>
    <property type="molecule type" value="Genomic_DNA"/>
</dbReference>
<evidence type="ECO:0000313" key="2">
    <source>
        <dbReference type="Proteomes" id="UP001369815"/>
    </source>
</evidence>
<proteinExistence type="predicted"/>
<organism evidence="1 2">
    <name type="scientific">Daldinia eschscholtzii</name>
    <dbReference type="NCBI Taxonomy" id="292717"/>
    <lineage>
        <taxon>Eukaryota</taxon>
        <taxon>Fungi</taxon>
        <taxon>Dikarya</taxon>
        <taxon>Ascomycota</taxon>
        <taxon>Pezizomycotina</taxon>
        <taxon>Sordariomycetes</taxon>
        <taxon>Xylariomycetidae</taxon>
        <taxon>Xylariales</taxon>
        <taxon>Hypoxylaceae</taxon>
        <taxon>Daldinia</taxon>
    </lineage>
</organism>
<dbReference type="Proteomes" id="UP001369815">
    <property type="component" value="Unassembled WGS sequence"/>
</dbReference>
<name>A0AAX6MNL7_9PEZI</name>
<accession>A0AAX6MNL7</accession>
<gene>
    <name evidence="1" type="ORF">Daesc_004227</name>
</gene>
<keyword evidence="2" id="KW-1185">Reference proteome</keyword>
<evidence type="ECO:0000313" key="1">
    <source>
        <dbReference type="EMBL" id="KAK6954260.1"/>
    </source>
</evidence>
<comment type="caution">
    <text evidence="1">The sequence shown here is derived from an EMBL/GenBank/DDBJ whole genome shotgun (WGS) entry which is preliminary data.</text>
</comment>